<keyword evidence="2" id="KW-0472">Membrane</keyword>
<dbReference type="EMBL" id="BTSX01000002">
    <property type="protein sequence ID" value="GMS84997.1"/>
    <property type="molecule type" value="Genomic_DNA"/>
</dbReference>
<sequence>HLSMCFAEIGEYANEGYTVFCENIHAVIACWCFILFDFFFILAQFGLFFLLTEKHSERHVAEWALLGWMTLSALFFVTGPIGLGYEKARYFCIYKWRVFLSMFRALAALSFYAWRYRIILGVLWAYGFITYAIGFHVCRYTHHYIKDHYRGYDDVDPETVAEFEKVMQDAINAANKQKKKKKNTQNESTKRSS</sequence>
<gene>
    <name evidence="3" type="ORF">PENTCL1PPCAC_7172</name>
</gene>
<protein>
    <submittedName>
        <fullName evidence="3">Uncharacterized protein</fullName>
    </submittedName>
</protein>
<organism evidence="3 4">
    <name type="scientific">Pristionchus entomophagus</name>
    <dbReference type="NCBI Taxonomy" id="358040"/>
    <lineage>
        <taxon>Eukaryota</taxon>
        <taxon>Metazoa</taxon>
        <taxon>Ecdysozoa</taxon>
        <taxon>Nematoda</taxon>
        <taxon>Chromadorea</taxon>
        <taxon>Rhabditida</taxon>
        <taxon>Rhabditina</taxon>
        <taxon>Diplogasteromorpha</taxon>
        <taxon>Diplogasteroidea</taxon>
        <taxon>Neodiplogasteridae</taxon>
        <taxon>Pristionchus</taxon>
    </lineage>
</organism>
<comment type="caution">
    <text evidence="3">The sequence shown here is derived from an EMBL/GenBank/DDBJ whole genome shotgun (WGS) entry which is preliminary data.</text>
</comment>
<feature type="transmembrane region" description="Helical" evidence="2">
    <location>
        <begin position="26"/>
        <end position="51"/>
    </location>
</feature>
<feature type="transmembrane region" description="Helical" evidence="2">
    <location>
        <begin position="96"/>
        <end position="112"/>
    </location>
</feature>
<evidence type="ECO:0000256" key="2">
    <source>
        <dbReference type="SAM" id="Phobius"/>
    </source>
</evidence>
<evidence type="ECO:0000313" key="4">
    <source>
        <dbReference type="Proteomes" id="UP001432027"/>
    </source>
</evidence>
<feature type="transmembrane region" description="Helical" evidence="2">
    <location>
        <begin position="118"/>
        <end position="138"/>
    </location>
</feature>
<feature type="transmembrane region" description="Helical" evidence="2">
    <location>
        <begin position="63"/>
        <end position="84"/>
    </location>
</feature>
<name>A0AAV5SQD1_9BILA</name>
<keyword evidence="2" id="KW-1133">Transmembrane helix</keyword>
<feature type="non-terminal residue" evidence="3">
    <location>
        <position position="1"/>
    </location>
</feature>
<keyword evidence="2" id="KW-0812">Transmembrane</keyword>
<dbReference type="AlphaFoldDB" id="A0AAV5SQD1"/>
<reference evidence="3" key="1">
    <citation type="submission" date="2023-10" db="EMBL/GenBank/DDBJ databases">
        <title>Genome assembly of Pristionchus species.</title>
        <authorList>
            <person name="Yoshida K."/>
            <person name="Sommer R.J."/>
        </authorList>
    </citation>
    <scope>NUCLEOTIDE SEQUENCE</scope>
    <source>
        <strain evidence="3">RS0144</strain>
    </source>
</reference>
<accession>A0AAV5SQD1</accession>
<feature type="region of interest" description="Disordered" evidence="1">
    <location>
        <begin position="174"/>
        <end position="193"/>
    </location>
</feature>
<keyword evidence="4" id="KW-1185">Reference proteome</keyword>
<dbReference type="Proteomes" id="UP001432027">
    <property type="component" value="Unassembled WGS sequence"/>
</dbReference>
<proteinExistence type="predicted"/>
<feature type="non-terminal residue" evidence="3">
    <location>
        <position position="193"/>
    </location>
</feature>
<evidence type="ECO:0000313" key="3">
    <source>
        <dbReference type="EMBL" id="GMS84997.1"/>
    </source>
</evidence>
<evidence type="ECO:0000256" key="1">
    <source>
        <dbReference type="SAM" id="MobiDB-lite"/>
    </source>
</evidence>